<gene>
    <name evidence="1" type="ORF">HID58_086213</name>
</gene>
<keyword evidence="2" id="KW-1185">Reference proteome</keyword>
<accession>A0ABQ7XRN0</accession>
<evidence type="ECO:0000313" key="2">
    <source>
        <dbReference type="Proteomes" id="UP000824890"/>
    </source>
</evidence>
<protein>
    <submittedName>
        <fullName evidence="1">Uncharacterized protein</fullName>
    </submittedName>
</protein>
<organism evidence="1 2">
    <name type="scientific">Brassica napus</name>
    <name type="common">Rape</name>
    <dbReference type="NCBI Taxonomy" id="3708"/>
    <lineage>
        <taxon>Eukaryota</taxon>
        <taxon>Viridiplantae</taxon>
        <taxon>Streptophyta</taxon>
        <taxon>Embryophyta</taxon>
        <taxon>Tracheophyta</taxon>
        <taxon>Spermatophyta</taxon>
        <taxon>Magnoliopsida</taxon>
        <taxon>eudicotyledons</taxon>
        <taxon>Gunneridae</taxon>
        <taxon>Pentapetalae</taxon>
        <taxon>rosids</taxon>
        <taxon>malvids</taxon>
        <taxon>Brassicales</taxon>
        <taxon>Brassicaceae</taxon>
        <taxon>Brassiceae</taxon>
        <taxon>Brassica</taxon>
    </lineage>
</organism>
<proteinExistence type="predicted"/>
<dbReference type="EMBL" id="JAGKQM010000019">
    <property type="protein sequence ID" value="KAH0857952.1"/>
    <property type="molecule type" value="Genomic_DNA"/>
</dbReference>
<evidence type="ECO:0000313" key="1">
    <source>
        <dbReference type="EMBL" id="KAH0857952.1"/>
    </source>
</evidence>
<dbReference type="Proteomes" id="UP000824890">
    <property type="component" value="Unassembled WGS sequence"/>
</dbReference>
<sequence length="196" mass="23171">SILIHCLMASSRVVFSDLKSSPQNRKNKFYQIQTVKRLHNEWIENTYRWVTGFLEIFEEGDCNQRGYSREVNQKIPRNKLENGEYDDADDQFYEEYFDHDLGRDEYKDERHYARVKMLKKRKRKLKGSEKSIVHDNDDAVSRENHKVLKNKIEGQPLFICHGWSGQLHDQAKVHELQAMFAGEATYITHYSTILGA</sequence>
<feature type="non-terminal residue" evidence="1">
    <location>
        <position position="1"/>
    </location>
</feature>
<reference evidence="1 2" key="1">
    <citation type="submission" date="2021-05" db="EMBL/GenBank/DDBJ databases">
        <title>Genome Assembly of Synthetic Allotetraploid Brassica napus Reveals Homoeologous Exchanges between Subgenomes.</title>
        <authorList>
            <person name="Davis J.T."/>
        </authorList>
    </citation>
    <scope>NUCLEOTIDE SEQUENCE [LARGE SCALE GENOMIC DNA]</scope>
    <source>
        <strain evidence="2">cv. Da-Ae</strain>
        <tissue evidence="1">Seedling</tissue>
    </source>
</reference>
<comment type="caution">
    <text evidence="1">The sequence shown here is derived from an EMBL/GenBank/DDBJ whole genome shotgun (WGS) entry which is preliminary data.</text>
</comment>
<name>A0ABQ7XRN0_BRANA</name>